<evidence type="ECO:0000313" key="1">
    <source>
        <dbReference type="EMBL" id="KCZ81067.1"/>
    </source>
</evidence>
<keyword evidence="2" id="KW-1185">Reference proteome</keyword>
<reference evidence="1 2" key="2">
    <citation type="submission" date="2014-03" db="EMBL/GenBank/DDBJ databases">
        <title>The Genome Sequence of Anncaliia algerae insect isolate PRA339.</title>
        <authorList>
            <consortium name="The Broad Institute Genome Sequencing Platform"/>
            <consortium name="The Broad Institute Genome Sequencing Center for Infectious Disease"/>
            <person name="Cuomo C."/>
            <person name="Becnel J."/>
            <person name="Sanscrainte N."/>
            <person name="Walker B."/>
            <person name="Young S.K."/>
            <person name="Zeng Q."/>
            <person name="Gargeya S."/>
            <person name="Fitzgerald M."/>
            <person name="Haas B."/>
            <person name="Abouelleil A."/>
            <person name="Alvarado L."/>
            <person name="Arachchi H.M."/>
            <person name="Berlin A.M."/>
            <person name="Chapman S.B."/>
            <person name="Dewar J."/>
            <person name="Goldberg J."/>
            <person name="Griggs A."/>
            <person name="Gujja S."/>
            <person name="Hansen M."/>
            <person name="Howarth C."/>
            <person name="Imamovic A."/>
            <person name="Larimer J."/>
            <person name="McCowan C."/>
            <person name="Murphy C."/>
            <person name="Neiman D."/>
            <person name="Pearson M."/>
            <person name="Priest M."/>
            <person name="Roberts A."/>
            <person name="Saif S."/>
            <person name="Shea T."/>
            <person name="Sisk P."/>
            <person name="Sykes S."/>
            <person name="Wortman J."/>
            <person name="Nusbaum C."/>
            <person name="Birren B."/>
        </authorList>
    </citation>
    <scope>NUCLEOTIDE SEQUENCE [LARGE SCALE GENOMIC DNA]</scope>
    <source>
        <strain evidence="1 2">PRA339</strain>
    </source>
</reference>
<sequence length="76" mass="9287">MVNTDGIHINWIEGIFGSVKKMMRKYDTRFKDVQQLELYLAEFVFRYSFEAWDRRKSFIKILFAFKKNREKLNAND</sequence>
<gene>
    <name evidence="1" type="ORF">H312_01491</name>
</gene>
<accession>A0A059F1W7</accession>
<dbReference type="EMBL" id="KK365151">
    <property type="protein sequence ID" value="KCZ81067.1"/>
    <property type="molecule type" value="Genomic_DNA"/>
</dbReference>
<proteinExistence type="predicted"/>
<reference evidence="2" key="1">
    <citation type="submission" date="2013-02" db="EMBL/GenBank/DDBJ databases">
        <authorList>
            <consortium name="The Broad Institute Genome Sequencing Platform"/>
            <person name="Cuomo C."/>
            <person name="Becnel J."/>
            <person name="Sanscrainte N."/>
            <person name="Walker B."/>
            <person name="Young S.K."/>
            <person name="Zeng Q."/>
            <person name="Gargeya S."/>
            <person name="Fitzgerald M."/>
            <person name="Haas B."/>
            <person name="Abouelleil A."/>
            <person name="Alvarado L."/>
            <person name="Arachchi H.M."/>
            <person name="Berlin A.M."/>
            <person name="Chapman S.B."/>
            <person name="Dewar J."/>
            <person name="Goldberg J."/>
            <person name="Griggs A."/>
            <person name="Gujja S."/>
            <person name="Hansen M."/>
            <person name="Howarth C."/>
            <person name="Imamovic A."/>
            <person name="Larimer J."/>
            <person name="McCowan C."/>
            <person name="Murphy C."/>
            <person name="Neiman D."/>
            <person name="Pearson M."/>
            <person name="Priest M."/>
            <person name="Roberts A."/>
            <person name="Saif S."/>
            <person name="Shea T."/>
            <person name="Sisk P."/>
            <person name="Sykes S."/>
            <person name="Wortman J."/>
            <person name="Nusbaum C."/>
            <person name="Birren B."/>
        </authorList>
    </citation>
    <scope>NUCLEOTIDE SEQUENCE [LARGE SCALE GENOMIC DNA]</scope>
    <source>
        <strain evidence="2">PRA339</strain>
    </source>
</reference>
<protein>
    <submittedName>
        <fullName evidence="1">Uncharacterized protein</fullName>
    </submittedName>
</protein>
<dbReference type="AlphaFoldDB" id="A0A059F1W7"/>
<dbReference type="VEuPathDB" id="MicrosporidiaDB:H312_01491"/>
<name>A0A059F1W7_9MICR</name>
<dbReference type="OrthoDB" id="10385211at2759"/>
<dbReference type="Proteomes" id="UP000030655">
    <property type="component" value="Unassembled WGS sequence"/>
</dbReference>
<organism evidence="1 2">
    <name type="scientific">Anncaliia algerae PRA339</name>
    <dbReference type="NCBI Taxonomy" id="1288291"/>
    <lineage>
        <taxon>Eukaryota</taxon>
        <taxon>Fungi</taxon>
        <taxon>Fungi incertae sedis</taxon>
        <taxon>Microsporidia</taxon>
        <taxon>Tubulinosematoidea</taxon>
        <taxon>Tubulinosematidae</taxon>
        <taxon>Anncaliia</taxon>
    </lineage>
</organism>
<evidence type="ECO:0000313" key="2">
    <source>
        <dbReference type="Proteomes" id="UP000030655"/>
    </source>
</evidence>
<dbReference type="HOGENOM" id="CLU_2694381_0_0_1"/>